<keyword evidence="1" id="KW-0732">Signal</keyword>
<dbReference type="Proteomes" id="UP001230188">
    <property type="component" value="Unassembled WGS sequence"/>
</dbReference>
<comment type="caution">
    <text evidence="2">The sequence shown here is derived from an EMBL/GenBank/DDBJ whole genome shotgun (WGS) entry which is preliminary data.</text>
</comment>
<feature type="signal peptide" evidence="1">
    <location>
        <begin position="1"/>
        <end position="20"/>
    </location>
</feature>
<organism evidence="2 3">
    <name type="scientific">Chrysophaeum taylorii</name>
    <dbReference type="NCBI Taxonomy" id="2483200"/>
    <lineage>
        <taxon>Eukaryota</taxon>
        <taxon>Sar</taxon>
        <taxon>Stramenopiles</taxon>
        <taxon>Ochrophyta</taxon>
        <taxon>Pelagophyceae</taxon>
        <taxon>Pelagomonadales</taxon>
        <taxon>Pelagomonadaceae</taxon>
        <taxon>Chrysophaeum</taxon>
    </lineage>
</organism>
<evidence type="ECO:0000313" key="3">
    <source>
        <dbReference type="Proteomes" id="UP001230188"/>
    </source>
</evidence>
<name>A0AAD7XP98_9STRA</name>
<gene>
    <name evidence="2" type="ORF">CTAYLR_009100</name>
</gene>
<evidence type="ECO:0000313" key="2">
    <source>
        <dbReference type="EMBL" id="KAJ8607928.1"/>
    </source>
</evidence>
<proteinExistence type="predicted"/>
<dbReference type="AlphaFoldDB" id="A0AAD7XP98"/>
<evidence type="ECO:0000256" key="1">
    <source>
        <dbReference type="SAM" id="SignalP"/>
    </source>
</evidence>
<reference evidence="2" key="1">
    <citation type="submission" date="2023-01" db="EMBL/GenBank/DDBJ databases">
        <title>Metagenome sequencing of chrysophaentin producing Chrysophaeum taylorii.</title>
        <authorList>
            <person name="Davison J."/>
            <person name="Bewley C."/>
        </authorList>
    </citation>
    <scope>NUCLEOTIDE SEQUENCE</scope>
    <source>
        <strain evidence="2">NIES-1699</strain>
    </source>
</reference>
<dbReference type="EMBL" id="JAQMWT010000188">
    <property type="protein sequence ID" value="KAJ8607928.1"/>
    <property type="molecule type" value="Genomic_DNA"/>
</dbReference>
<protein>
    <submittedName>
        <fullName evidence="2">Uncharacterized protein</fullName>
    </submittedName>
</protein>
<sequence>MAWRLMCGVLLLLRLDGVLSFAPWQQQQQQQVTVARVSPDGLTPEQVKASADMFKNINADQLDMMLEQIENMGPFEQEQYKKMGVDIGMMKTSMRMLKNNPTMLDMYRKSLQSMSPEQLMQASKVAQEKLQGMSSTQFDSMAEQLEQQVSSFPTRPAPAAAPAAAPTAAPAAASAVAVTARDPKLIDAMFATAEYSANPPSGGVDLPTLKKLPPIAALRGDRADDLSDDELAEVWSAEAGGGPRVDRAGFERVWLAIDDLYEEDLMVEARRPPKKSRAADE</sequence>
<accession>A0AAD7XP98</accession>
<keyword evidence="3" id="KW-1185">Reference proteome</keyword>
<feature type="chain" id="PRO_5042011435" evidence="1">
    <location>
        <begin position="21"/>
        <end position="281"/>
    </location>
</feature>